<reference evidence="11" key="1">
    <citation type="submission" date="2025-08" db="UniProtKB">
        <authorList>
            <consortium name="Ensembl"/>
        </authorList>
    </citation>
    <scope>IDENTIFICATION</scope>
</reference>
<keyword evidence="12" id="KW-1185">Reference proteome</keyword>
<dbReference type="GO" id="GO:0046425">
    <property type="term" value="P:regulation of receptor signaling pathway via JAK-STAT"/>
    <property type="evidence" value="ECO:0007669"/>
    <property type="project" value="Ensembl"/>
</dbReference>
<dbReference type="GeneTree" id="ENSGT00390000014941"/>
<evidence type="ECO:0000256" key="5">
    <source>
        <dbReference type="ARBA" id="ARBA00022692"/>
    </source>
</evidence>
<feature type="signal peptide" evidence="10">
    <location>
        <begin position="1"/>
        <end position="17"/>
    </location>
</feature>
<evidence type="ECO:0000256" key="10">
    <source>
        <dbReference type="SAM" id="SignalP"/>
    </source>
</evidence>
<dbReference type="GO" id="GO:0016255">
    <property type="term" value="P:attachment of GPI anchor to protein"/>
    <property type="evidence" value="ECO:0007669"/>
    <property type="project" value="Ensembl"/>
</dbReference>
<feature type="transmembrane region" description="Helical" evidence="9">
    <location>
        <begin position="70"/>
        <end position="92"/>
    </location>
</feature>
<dbReference type="GO" id="GO:0042765">
    <property type="term" value="C:GPI-anchor transamidase complex"/>
    <property type="evidence" value="ECO:0007669"/>
    <property type="project" value="Ensembl"/>
</dbReference>
<comment type="pathway">
    <text evidence="2">Glycolipid biosynthesis; glycosylphosphatidylinositol-anchor biosynthesis.</text>
</comment>
<protein>
    <submittedName>
        <fullName evidence="11">Phosphatidylinositol glycan anchor biosynthesis, class U</fullName>
    </submittedName>
</protein>
<evidence type="ECO:0000256" key="4">
    <source>
        <dbReference type="ARBA" id="ARBA00022502"/>
    </source>
</evidence>
<proteinExistence type="inferred from homology"/>
<keyword evidence="6" id="KW-0256">Endoplasmic reticulum</keyword>
<feature type="transmembrane region" description="Helical" evidence="9">
    <location>
        <begin position="322"/>
        <end position="344"/>
    </location>
</feature>
<evidence type="ECO:0000256" key="2">
    <source>
        <dbReference type="ARBA" id="ARBA00004687"/>
    </source>
</evidence>
<evidence type="ECO:0000256" key="6">
    <source>
        <dbReference type="ARBA" id="ARBA00022824"/>
    </source>
</evidence>
<evidence type="ECO:0000256" key="1">
    <source>
        <dbReference type="ARBA" id="ARBA00004477"/>
    </source>
</evidence>
<keyword evidence="8 9" id="KW-0472">Membrane</keyword>
<keyword evidence="10" id="KW-0732">Signal</keyword>
<dbReference type="GO" id="GO:0006506">
    <property type="term" value="P:GPI anchor biosynthetic process"/>
    <property type="evidence" value="ECO:0007669"/>
    <property type="project" value="UniProtKB-UniPathway"/>
</dbReference>
<keyword evidence="7 9" id="KW-1133">Transmembrane helix</keyword>
<evidence type="ECO:0000256" key="3">
    <source>
        <dbReference type="ARBA" id="ARBA00010026"/>
    </source>
</evidence>
<keyword evidence="5 9" id="KW-0812">Transmembrane</keyword>
<evidence type="ECO:0000256" key="8">
    <source>
        <dbReference type="ARBA" id="ARBA00023136"/>
    </source>
</evidence>
<feature type="transmembrane region" description="Helical" evidence="9">
    <location>
        <begin position="201"/>
        <end position="222"/>
    </location>
</feature>
<reference evidence="11" key="2">
    <citation type="submission" date="2025-09" db="UniProtKB">
        <authorList>
            <consortium name="Ensembl"/>
        </authorList>
    </citation>
    <scope>IDENTIFICATION</scope>
</reference>
<feature type="chain" id="PRO_5034337338" evidence="10">
    <location>
        <begin position="18"/>
        <end position="406"/>
    </location>
</feature>
<accession>A0A8C5L738</accession>
<dbReference type="PANTHER" id="PTHR13121">
    <property type="entry name" value="GPI TRANSAMIDASE COMPONENT PIG-U"/>
    <property type="match status" value="1"/>
</dbReference>
<comment type="subcellular location">
    <subcellularLocation>
        <location evidence="1">Endoplasmic reticulum membrane</location>
        <topology evidence="1">Multi-pass membrane protein</topology>
    </subcellularLocation>
</comment>
<dbReference type="Proteomes" id="UP000694385">
    <property type="component" value="Unassembled WGS sequence"/>
</dbReference>
<dbReference type="GO" id="GO:0034235">
    <property type="term" value="F:GPI anchor binding"/>
    <property type="evidence" value="ECO:0007669"/>
    <property type="project" value="Ensembl"/>
</dbReference>
<dbReference type="PANTHER" id="PTHR13121:SF0">
    <property type="entry name" value="PHOSPHATIDYLINOSITOL GLYCAN ANCHOR BIOSYNTHESIS CLASS U PROTEIN"/>
    <property type="match status" value="1"/>
</dbReference>
<gene>
    <name evidence="11" type="primary">Pigu</name>
</gene>
<dbReference type="GO" id="GO:0005886">
    <property type="term" value="C:plasma membrane"/>
    <property type="evidence" value="ECO:0007669"/>
    <property type="project" value="Ensembl"/>
</dbReference>
<organism evidence="11 12">
    <name type="scientific">Jaculus jaculus</name>
    <name type="common">Lesser Egyptian jerboa</name>
    <dbReference type="NCBI Taxonomy" id="51337"/>
    <lineage>
        <taxon>Eukaryota</taxon>
        <taxon>Metazoa</taxon>
        <taxon>Chordata</taxon>
        <taxon>Craniata</taxon>
        <taxon>Vertebrata</taxon>
        <taxon>Euteleostomi</taxon>
        <taxon>Mammalia</taxon>
        <taxon>Eutheria</taxon>
        <taxon>Euarchontoglires</taxon>
        <taxon>Glires</taxon>
        <taxon>Rodentia</taxon>
        <taxon>Myomorpha</taxon>
        <taxon>Dipodoidea</taxon>
        <taxon>Dipodidae</taxon>
        <taxon>Dipodinae</taxon>
        <taxon>Jaculus</taxon>
    </lineage>
</organism>
<dbReference type="Pfam" id="PF06728">
    <property type="entry name" value="PIG-U"/>
    <property type="match status" value="2"/>
</dbReference>
<feature type="transmembrane region" description="Helical" evidence="9">
    <location>
        <begin position="256"/>
        <end position="277"/>
    </location>
</feature>
<feature type="transmembrane region" description="Helical" evidence="9">
    <location>
        <begin position="356"/>
        <end position="378"/>
    </location>
</feature>
<evidence type="ECO:0000256" key="7">
    <source>
        <dbReference type="ARBA" id="ARBA00022989"/>
    </source>
</evidence>
<feature type="transmembrane region" description="Helical" evidence="9">
    <location>
        <begin position="133"/>
        <end position="158"/>
    </location>
</feature>
<dbReference type="InterPro" id="IPR009600">
    <property type="entry name" value="PIG-U"/>
</dbReference>
<evidence type="ECO:0000313" key="12">
    <source>
        <dbReference type="Proteomes" id="UP000694385"/>
    </source>
</evidence>
<dbReference type="Ensembl" id="ENSJJAT00000027299.1">
    <property type="protein sequence ID" value="ENSJJAP00000020749.1"/>
    <property type="gene ID" value="ENSJJAG00000021314.1"/>
</dbReference>
<dbReference type="GO" id="GO:0003923">
    <property type="term" value="F:GPI-anchor transamidase activity"/>
    <property type="evidence" value="ECO:0007669"/>
    <property type="project" value="Ensembl"/>
</dbReference>
<dbReference type="AlphaFoldDB" id="A0A8C5L738"/>
<feature type="transmembrane region" description="Helical" evidence="9">
    <location>
        <begin position="164"/>
        <end position="180"/>
    </location>
</feature>
<sequence length="406" mass="46668">MAAPLALVLVVAVTVRAALFRSSLAEFISERVEVVSPLNSWKRVVEGLSLLDLGVSPYSGAVFHEVSVPFHFIILWSLITDALTAVALYFAIQDFNKVVFKKQKLLLELDQYAPDVAELIRTPMEMRYIPLKVALLLGYSIPLFLFTGSAFLSAIFLALATYQSLYPITLFVPGLLYLLQRQYIPVKVKSKAFWIFSWEYAMMYGGSLVVIICLSFFLLSSWDFIPAVYGFILSVPDLTPNIGLFWYFFAEMFEHFSLFFVCVFQINVFFYTVPLAIKLKEHPIFFMFIQIAIISIFKSYPTVGDVALYMAFFPVWNHLYRFLRNIFVLACIIIICSFLFPVLWHLWIYAGSANSNFFYAITLTFNVGQILLISDYFYAFLRREYYLTHGLYLTAKDGTEAMLVLK</sequence>
<dbReference type="OMA" id="ALWHLWI"/>
<keyword evidence="4" id="KW-0337">GPI-anchor biosynthesis</keyword>
<comment type="similarity">
    <text evidence="3">Belongs to the PIGU family.</text>
</comment>
<feature type="transmembrane region" description="Helical" evidence="9">
    <location>
        <begin position="228"/>
        <end position="249"/>
    </location>
</feature>
<evidence type="ECO:0000256" key="9">
    <source>
        <dbReference type="SAM" id="Phobius"/>
    </source>
</evidence>
<dbReference type="UniPathway" id="UPA00196"/>
<evidence type="ECO:0000313" key="11">
    <source>
        <dbReference type="Ensembl" id="ENSJJAP00000020749.1"/>
    </source>
</evidence>
<name>A0A8C5L738_JACJA</name>